<protein>
    <submittedName>
        <fullName evidence="1">Uncharacterized protein</fullName>
    </submittedName>
</protein>
<reference evidence="1 2" key="1">
    <citation type="journal article" date="2019" name="Int. J. Syst. Evol. Microbiol.">
        <title>Anaerobacillus alkaliphilus sp. nov., a novel alkaliphilic and moderately halophilic bacterium.</title>
        <authorList>
            <person name="Borsodi A.K."/>
            <person name="Aszalos J.M."/>
            <person name="Bihari P."/>
            <person name="Nagy I."/>
            <person name="Schumann P."/>
            <person name="Sproer C."/>
            <person name="Kovacs A.L."/>
            <person name="Boka K."/>
            <person name="Dobosy P."/>
            <person name="Ovari M."/>
            <person name="Szili-Kovacs T."/>
            <person name="Toth E."/>
        </authorList>
    </citation>
    <scope>NUCLEOTIDE SEQUENCE [LARGE SCALE GENOMIC DNA]</scope>
    <source>
        <strain evidence="1 2">B16-10</strain>
    </source>
</reference>
<sequence>MKKYVIMVVLVLFILSPNKVGAIREGYEIVSTLPKEKITLYAKEINGLFHDFIINFKGEIYSRPFWINVTNTSYAPQIYYEEINQDKKKELIIILNKGYGTGVLQEEVFVYRYSNGLIEEVVDHPLAIIYRNIKTKVSTKSAEIVIGDNVYLVDVLEQSNLFEDIAFGGIINYEVSDNQLIVRVSARISPASIVGEVVIVYDYRDKMYQAKSIEFEPVEL</sequence>
<dbReference type="EMBL" id="QOUX01000001">
    <property type="protein sequence ID" value="RXJ04583.1"/>
    <property type="molecule type" value="Genomic_DNA"/>
</dbReference>
<proteinExistence type="predicted"/>
<dbReference type="RefSeq" id="WP_129076939.1">
    <property type="nucleotide sequence ID" value="NZ_QOUX01000001.1"/>
</dbReference>
<evidence type="ECO:0000313" key="1">
    <source>
        <dbReference type="EMBL" id="RXJ04583.1"/>
    </source>
</evidence>
<name>A0A4Q0VXV3_9BACI</name>
<accession>A0A4Q0VXV3</accession>
<gene>
    <name evidence="1" type="ORF">DS745_04155</name>
</gene>
<evidence type="ECO:0000313" key="2">
    <source>
        <dbReference type="Proteomes" id="UP000290649"/>
    </source>
</evidence>
<dbReference type="OrthoDB" id="2696313at2"/>
<dbReference type="AlphaFoldDB" id="A0A4Q0VXV3"/>
<comment type="caution">
    <text evidence="1">The sequence shown here is derived from an EMBL/GenBank/DDBJ whole genome shotgun (WGS) entry which is preliminary data.</text>
</comment>
<organism evidence="1 2">
    <name type="scientific">Anaerobacillus alkaliphilus</name>
    <dbReference type="NCBI Taxonomy" id="1548597"/>
    <lineage>
        <taxon>Bacteria</taxon>
        <taxon>Bacillati</taxon>
        <taxon>Bacillota</taxon>
        <taxon>Bacilli</taxon>
        <taxon>Bacillales</taxon>
        <taxon>Bacillaceae</taxon>
        <taxon>Anaerobacillus</taxon>
    </lineage>
</organism>
<dbReference type="Proteomes" id="UP000290649">
    <property type="component" value="Unassembled WGS sequence"/>
</dbReference>
<keyword evidence="2" id="KW-1185">Reference proteome</keyword>